<dbReference type="InterPro" id="IPR036028">
    <property type="entry name" value="SH3-like_dom_sf"/>
</dbReference>
<reference evidence="6 7" key="1">
    <citation type="journal article" date="2012" name="Nature">
        <title>The genomic landscape of species divergence in Ficedula flycatchers.</title>
        <authorList>
            <person name="Ellegren H."/>
            <person name="Smeds L."/>
            <person name="Burri R."/>
            <person name="Olason P.I."/>
            <person name="Backstrom N."/>
            <person name="Kawakami T."/>
            <person name="Kunstner A."/>
            <person name="Makinen H."/>
            <person name="Nadachowska-Brzyska K."/>
            <person name="Qvarnstrom A."/>
            <person name="Uebbing S."/>
            <person name="Wolf J.B."/>
        </authorList>
    </citation>
    <scope>NUCLEOTIDE SEQUENCE [LARGE SCALE GENOMIC DNA]</scope>
</reference>
<dbReference type="Ensembl" id="ENSFALT00000027089.1">
    <property type="protein sequence ID" value="ENSFALP00000031524.1"/>
    <property type="gene ID" value="ENSFALG00000027154.1"/>
</dbReference>
<feature type="region of interest" description="Disordered" evidence="3">
    <location>
        <begin position="301"/>
        <end position="333"/>
    </location>
</feature>
<dbReference type="InterPro" id="IPR001452">
    <property type="entry name" value="SH3_domain"/>
</dbReference>
<evidence type="ECO:0000256" key="3">
    <source>
        <dbReference type="SAM" id="MobiDB-lite"/>
    </source>
</evidence>
<feature type="region of interest" description="Disordered" evidence="3">
    <location>
        <begin position="354"/>
        <end position="407"/>
    </location>
</feature>
<keyword evidence="7" id="KW-1185">Reference proteome</keyword>
<dbReference type="Pfam" id="PF14604">
    <property type="entry name" value="SH3_9"/>
    <property type="match status" value="1"/>
</dbReference>
<accession>A0A803W968</accession>
<dbReference type="PANTHER" id="PTHR15706:SF10">
    <property type="entry name" value="NADPH OXIDASE ORGANIZER 1"/>
    <property type="match status" value="1"/>
</dbReference>
<dbReference type="SMART" id="SM00326">
    <property type="entry name" value="SH3"/>
    <property type="match status" value="2"/>
</dbReference>
<dbReference type="InterPro" id="IPR001683">
    <property type="entry name" value="PX_dom"/>
</dbReference>
<dbReference type="AlphaFoldDB" id="A0A803W968"/>
<protein>
    <recommendedName>
        <fullName evidence="8">NADPH oxidase organizer 1</fullName>
    </recommendedName>
</protein>
<reference evidence="6" key="3">
    <citation type="submission" date="2025-09" db="UniProtKB">
        <authorList>
            <consortium name="Ensembl"/>
        </authorList>
    </citation>
    <scope>IDENTIFICATION</scope>
</reference>
<name>A0A803W968_FICAL</name>
<dbReference type="GO" id="GO:0042554">
    <property type="term" value="P:superoxide anion generation"/>
    <property type="evidence" value="ECO:0007669"/>
    <property type="project" value="TreeGrafter"/>
</dbReference>
<dbReference type="Gene3D" id="2.30.30.40">
    <property type="entry name" value="SH3 Domains"/>
    <property type="match status" value="2"/>
</dbReference>
<feature type="region of interest" description="Disordered" evidence="3">
    <location>
        <begin position="441"/>
        <end position="799"/>
    </location>
</feature>
<evidence type="ECO:0000259" key="5">
    <source>
        <dbReference type="PROSITE" id="PS50195"/>
    </source>
</evidence>
<evidence type="ECO:0008006" key="8">
    <source>
        <dbReference type="Google" id="ProtNLM"/>
    </source>
</evidence>
<evidence type="ECO:0000256" key="2">
    <source>
        <dbReference type="PROSITE-ProRule" id="PRU00192"/>
    </source>
</evidence>
<dbReference type="GO" id="GO:0005737">
    <property type="term" value="C:cytoplasm"/>
    <property type="evidence" value="ECO:0007669"/>
    <property type="project" value="TreeGrafter"/>
</dbReference>
<dbReference type="Proteomes" id="UP000016665">
    <property type="component" value="Chromosome 14"/>
</dbReference>
<dbReference type="FunFam" id="3.30.1520.10:FF:000040">
    <property type="entry name" value="NADPH oxidase organizer 1"/>
    <property type="match status" value="1"/>
</dbReference>
<dbReference type="FunFam" id="2.30.30.40:FF:000219">
    <property type="entry name" value="NADPH oxidase organizer 1"/>
    <property type="match status" value="1"/>
</dbReference>
<proteinExistence type="predicted"/>
<sequence>MSCHRYPVNVKAVGFMQCRKQKNYMMFVSWSDQNNILIYRTFEDFKKFHKELKRKFPTESGSLRSLPRFKGITMQQRKIGKLNRCLEILKLLETYSQELLKTDVKISQGEEVNQFFKAQTQDLDPSFPENSVVIMPSVFRREKNPQPLSITLPQASQSYRCIEAFETKDTKNKPFTVAQKEIVEVLIKDMTGWWLVENADKQIAWFPASYLEELDACEDIQTALSSNEEGSLYFVVQAYEAQKADELSLNQGVVVEVLRRSHDGWWLIRYNGCTGYMPSLCLRPYQNPHHKLQTMLSCMNASTPNLRSPGGSSPAPAGLSSSPRSRSCSLPRASSTPRLHLDLDLDLGLDSSSLSSGGSSAGDWKPDLSRSLPEVEQARSSAGPAPRSSTSPQLSAGRSSDSGFVESSLSLADPELATAVPKVPARPSAHEILQRCSTVTKRALQQSAPRPGLPLPVPGGGGGGGAHGHSPGTPESLGGDTGTALAPQSPWEGTQAQPWHPRVPGRGHRHSPGTPESLGGDTGTALAPQSPWEGTQAQPWHPRVPGRGHRHSPGTPESLGGDTGTALAPQSPWEGTQAQPWHPRVPGRGHRHSPGTPESLGGDTGTALAPQSPWEGTQAQPWHPRVPGRGHRHSPGTPESLGGDTGTALAPQSPWEGTQAQPWHPRVPGRGHRHSPGTPESLGGDTGTALAPQSPWEGTQAQPWHPRVPGRGHRHSPGTPESLGGDTGTALAPQSPWEGTQAQPWHPRVPGRGHRHSPGTPESLGGDTGTALAPQCPWEGTHTGTALAPHSLESPGQHQRVRAWDCPFLRDTNTSNLPEQL</sequence>
<dbReference type="InterPro" id="IPR035758">
    <property type="entry name" value="NoxO1_SH3_2"/>
</dbReference>
<evidence type="ECO:0000313" key="6">
    <source>
        <dbReference type="Ensembl" id="ENSFALP00000031524.1"/>
    </source>
</evidence>
<dbReference type="GeneTree" id="ENSGT00940000158812"/>
<dbReference type="CDD" id="cd12024">
    <property type="entry name" value="SH3_NoxO1_2"/>
    <property type="match status" value="1"/>
</dbReference>
<dbReference type="PROSITE" id="PS50195">
    <property type="entry name" value="PX"/>
    <property type="match status" value="1"/>
</dbReference>
<dbReference type="InterPro" id="IPR051228">
    <property type="entry name" value="NADPH_Oxidase/PX-Domain"/>
</dbReference>
<feature type="compositionally biased region" description="Polar residues" evidence="3">
    <location>
        <begin position="393"/>
        <end position="407"/>
    </location>
</feature>
<organism evidence="6 7">
    <name type="scientific">Ficedula albicollis</name>
    <name type="common">Collared flycatcher</name>
    <name type="synonym">Muscicapa albicollis</name>
    <dbReference type="NCBI Taxonomy" id="59894"/>
    <lineage>
        <taxon>Eukaryota</taxon>
        <taxon>Metazoa</taxon>
        <taxon>Chordata</taxon>
        <taxon>Craniata</taxon>
        <taxon>Vertebrata</taxon>
        <taxon>Euteleostomi</taxon>
        <taxon>Archelosauria</taxon>
        <taxon>Archosauria</taxon>
        <taxon>Dinosauria</taxon>
        <taxon>Saurischia</taxon>
        <taxon>Theropoda</taxon>
        <taxon>Coelurosauria</taxon>
        <taxon>Aves</taxon>
        <taxon>Neognathae</taxon>
        <taxon>Neoaves</taxon>
        <taxon>Telluraves</taxon>
        <taxon>Australaves</taxon>
        <taxon>Passeriformes</taxon>
        <taxon>Muscicapidae</taxon>
        <taxon>Ficedula</taxon>
    </lineage>
</organism>
<feature type="compositionally biased region" description="Low complexity" evidence="3">
    <location>
        <begin position="378"/>
        <end position="392"/>
    </location>
</feature>
<dbReference type="InterPro" id="IPR036871">
    <property type="entry name" value="PX_dom_sf"/>
</dbReference>
<feature type="domain" description="PX" evidence="5">
    <location>
        <begin position="1"/>
        <end position="123"/>
    </location>
</feature>
<evidence type="ECO:0000313" key="7">
    <source>
        <dbReference type="Proteomes" id="UP000016665"/>
    </source>
</evidence>
<dbReference type="PROSITE" id="PS50002">
    <property type="entry name" value="SH3"/>
    <property type="match status" value="2"/>
</dbReference>
<evidence type="ECO:0000259" key="4">
    <source>
        <dbReference type="PROSITE" id="PS50002"/>
    </source>
</evidence>
<dbReference type="GO" id="GO:0035091">
    <property type="term" value="F:phosphatidylinositol binding"/>
    <property type="evidence" value="ECO:0007669"/>
    <property type="project" value="InterPro"/>
</dbReference>
<dbReference type="FunFam" id="2.30.30.40:FF:000233">
    <property type="entry name" value="NADPH oxidase organizer 1"/>
    <property type="match status" value="1"/>
</dbReference>
<dbReference type="Gene3D" id="3.30.1520.10">
    <property type="entry name" value="Phox-like domain"/>
    <property type="match status" value="1"/>
</dbReference>
<dbReference type="SUPFAM" id="SSF64268">
    <property type="entry name" value="PX domain"/>
    <property type="match status" value="1"/>
</dbReference>
<evidence type="ECO:0000256" key="1">
    <source>
        <dbReference type="ARBA" id="ARBA00022443"/>
    </source>
</evidence>
<dbReference type="Pfam" id="PF00787">
    <property type="entry name" value="PX"/>
    <property type="match status" value="1"/>
</dbReference>
<dbReference type="SUPFAM" id="SSF50044">
    <property type="entry name" value="SH3-domain"/>
    <property type="match status" value="2"/>
</dbReference>
<gene>
    <name evidence="6" type="primary">NOXO1</name>
</gene>
<keyword evidence="1 2" id="KW-0728">SH3 domain</keyword>
<dbReference type="GO" id="GO:0016176">
    <property type="term" value="F:superoxide-generating NADPH oxidase activator activity"/>
    <property type="evidence" value="ECO:0007669"/>
    <property type="project" value="TreeGrafter"/>
</dbReference>
<feature type="compositionally biased region" description="Low complexity" evidence="3">
    <location>
        <begin position="306"/>
        <end position="333"/>
    </location>
</feature>
<feature type="domain" description="SH3" evidence="4">
    <location>
        <begin position="228"/>
        <end position="287"/>
    </location>
</feature>
<feature type="compositionally biased region" description="Gly residues" evidence="3">
    <location>
        <begin position="458"/>
        <end position="467"/>
    </location>
</feature>
<feature type="domain" description="SH3" evidence="4">
    <location>
        <begin position="154"/>
        <end position="216"/>
    </location>
</feature>
<reference evidence="6" key="2">
    <citation type="submission" date="2025-08" db="UniProtKB">
        <authorList>
            <consortium name="Ensembl"/>
        </authorList>
    </citation>
    <scope>IDENTIFICATION</scope>
</reference>
<dbReference type="PANTHER" id="PTHR15706">
    <property type="entry name" value="SH3 MULTIPLE DOMAIN"/>
    <property type="match status" value="1"/>
</dbReference>
<feature type="compositionally biased region" description="Low complexity" evidence="3">
    <location>
        <begin position="354"/>
        <end position="363"/>
    </location>
</feature>